<dbReference type="PRINTS" id="PR00080">
    <property type="entry name" value="SDRFAMILY"/>
</dbReference>
<keyword evidence="4" id="KW-1185">Reference proteome</keyword>
<reference evidence="4" key="1">
    <citation type="journal article" date="2019" name="Int. J. Syst. Evol. Microbiol.">
        <title>The Global Catalogue of Microorganisms (GCM) 10K type strain sequencing project: providing services to taxonomists for standard genome sequencing and annotation.</title>
        <authorList>
            <consortium name="The Broad Institute Genomics Platform"/>
            <consortium name="The Broad Institute Genome Sequencing Center for Infectious Disease"/>
            <person name="Wu L."/>
            <person name="Ma J."/>
        </authorList>
    </citation>
    <scope>NUCLEOTIDE SEQUENCE [LARGE SCALE GENOMIC DNA]</scope>
    <source>
        <strain evidence="4">CGMCC 1.13718</strain>
    </source>
</reference>
<sequence>MQDFNGKSIIVTGGGKGVGRGISEAFLAAGAEVFICGRREPQSLPQANGRSANFVAADVRDAASTQALVDRVIETSGRLDVLVNNAGGSPPVSAADASHRLTESIIRLNLIAPIQLAQQAYHAMRATAGKGSIINIASISGERPSPGTAAYGAAKAGLINVSRSLAQEWGVEQIRVNAIIAGLIKTEAAGEHYGGSVGIARIEASLPMGRMAVPRDIADACLFLASESAAYISGAALEVYGAGEPPSFLKIAEEALA</sequence>
<dbReference type="PRINTS" id="PR00081">
    <property type="entry name" value="GDHRDH"/>
</dbReference>
<organism evidence="3 4">
    <name type="scientific">Microbulbifer taiwanensis</name>
    <dbReference type="NCBI Taxonomy" id="986746"/>
    <lineage>
        <taxon>Bacteria</taxon>
        <taxon>Pseudomonadati</taxon>
        <taxon>Pseudomonadota</taxon>
        <taxon>Gammaproteobacteria</taxon>
        <taxon>Cellvibrionales</taxon>
        <taxon>Microbulbiferaceae</taxon>
        <taxon>Microbulbifer</taxon>
    </lineage>
</organism>
<evidence type="ECO:0000313" key="3">
    <source>
        <dbReference type="EMBL" id="MFC6634363.1"/>
    </source>
</evidence>
<dbReference type="SUPFAM" id="SSF51735">
    <property type="entry name" value="NAD(P)-binding Rossmann-fold domains"/>
    <property type="match status" value="1"/>
</dbReference>
<dbReference type="Proteomes" id="UP001596425">
    <property type="component" value="Unassembled WGS sequence"/>
</dbReference>
<dbReference type="InterPro" id="IPR020904">
    <property type="entry name" value="Sc_DH/Rdtase_CS"/>
</dbReference>
<name>A0ABW1YR77_9GAMM</name>
<evidence type="ECO:0000313" key="4">
    <source>
        <dbReference type="Proteomes" id="UP001596425"/>
    </source>
</evidence>
<comment type="caution">
    <text evidence="3">The sequence shown here is derived from an EMBL/GenBank/DDBJ whole genome shotgun (WGS) entry which is preliminary data.</text>
</comment>
<dbReference type="PROSITE" id="PS00061">
    <property type="entry name" value="ADH_SHORT"/>
    <property type="match status" value="1"/>
</dbReference>
<dbReference type="InterPro" id="IPR002347">
    <property type="entry name" value="SDR_fam"/>
</dbReference>
<evidence type="ECO:0000256" key="1">
    <source>
        <dbReference type="ARBA" id="ARBA00006484"/>
    </source>
</evidence>
<dbReference type="CDD" id="cd05233">
    <property type="entry name" value="SDR_c"/>
    <property type="match status" value="1"/>
</dbReference>
<dbReference type="InterPro" id="IPR036291">
    <property type="entry name" value="NAD(P)-bd_dom_sf"/>
</dbReference>
<dbReference type="NCBIfam" id="NF005893">
    <property type="entry name" value="PRK07856.1"/>
    <property type="match status" value="1"/>
</dbReference>
<comment type="similarity">
    <text evidence="1">Belongs to the short-chain dehydrogenases/reductases (SDR) family.</text>
</comment>
<evidence type="ECO:0000256" key="2">
    <source>
        <dbReference type="ARBA" id="ARBA00023002"/>
    </source>
</evidence>
<dbReference type="PANTHER" id="PTHR43639:SF1">
    <property type="entry name" value="SHORT-CHAIN DEHYDROGENASE_REDUCTASE FAMILY PROTEIN"/>
    <property type="match status" value="1"/>
</dbReference>
<keyword evidence="2" id="KW-0560">Oxidoreductase</keyword>
<dbReference type="Gene3D" id="3.40.50.720">
    <property type="entry name" value="NAD(P)-binding Rossmann-like Domain"/>
    <property type="match status" value="1"/>
</dbReference>
<accession>A0ABW1YR77</accession>
<dbReference type="EMBL" id="JBHSVR010000001">
    <property type="protein sequence ID" value="MFC6634363.1"/>
    <property type="molecule type" value="Genomic_DNA"/>
</dbReference>
<dbReference type="PANTHER" id="PTHR43639">
    <property type="entry name" value="OXIDOREDUCTASE, SHORT-CHAIN DEHYDROGENASE/REDUCTASE FAMILY (AFU_ORTHOLOGUE AFUA_5G02870)"/>
    <property type="match status" value="1"/>
</dbReference>
<protein>
    <submittedName>
        <fullName evidence="3">SDR family oxidoreductase</fullName>
    </submittedName>
</protein>
<gene>
    <name evidence="3" type="ORF">ACFQBM_13765</name>
</gene>
<proteinExistence type="inferred from homology"/>
<dbReference type="RefSeq" id="WP_193193157.1">
    <property type="nucleotide sequence ID" value="NZ_JACZFR010000039.1"/>
</dbReference>
<dbReference type="Pfam" id="PF13561">
    <property type="entry name" value="adh_short_C2"/>
    <property type="match status" value="1"/>
</dbReference>